<dbReference type="AlphaFoldDB" id="A0A1H9SC40"/>
<gene>
    <name evidence="2" type="ORF">SAMN05518684_104143</name>
</gene>
<feature type="signal peptide" evidence="1">
    <location>
        <begin position="1"/>
        <end position="21"/>
    </location>
</feature>
<dbReference type="EMBL" id="FOGT01000004">
    <property type="protein sequence ID" value="SER82574.1"/>
    <property type="molecule type" value="Genomic_DNA"/>
</dbReference>
<dbReference type="GO" id="GO:0016787">
    <property type="term" value="F:hydrolase activity"/>
    <property type="evidence" value="ECO:0007669"/>
    <property type="project" value="UniProtKB-ARBA"/>
</dbReference>
<accession>A0A1H9SC40</accession>
<proteinExistence type="predicted"/>
<dbReference type="PROSITE" id="PS51257">
    <property type="entry name" value="PROKAR_LIPOPROTEIN"/>
    <property type="match status" value="1"/>
</dbReference>
<evidence type="ECO:0000256" key="1">
    <source>
        <dbReference type="SAM" id="SignalP"/>
    </source>
</evidence>
<keyword evidence="1" id="KW-0732">Signal</keyword>
<keyword evidence="3" id="KW-1185">Reference proteome</keyword>
<evidence type="ECO:0000313" key="2">
    <source>
        <dbReference type="EMBL" id="SER82574.1"/>
    </source>
</evidence>
<dbReference type="Proteomes" id="UP000198571">
    <property type="component" value="Unassembled WGS sequence"/>
</dbReference>
<organism evidence="2 3">
    <name type="scientific">Salipaludibacillus aurantiacus</name>
    <dbReference type="NCBI Taxonomy" id="1601833"/>
    <lineage>
        <taxon>Bacteria</taxon>
        <taxon>Bacillati</taxon>
        <taxon>Bacillota</taxon>
        <taxon>Bacilli</taxon>
        <taxon>Bacillales</taxon>
        <taxon>Bacillaceae</taxon>
    </lineage>
</organism>
<dbReference type="SUPFAM" id="SSF53649">
    <property type="entry name" value="Alkaline phosphatase-like"/>
    <property type="match status" value="1"/>
</dbReference>
<dbReference type="Pfam" id="PF01663">
    <property type="entry name" value="Phosphodiest"/>
    <property type="match status" value="1"/>
</dbReference>
<dbReference type="InterPro" id="IPR017850">
    <property type="entry name" value="Alkaline_phosphatase_core_sf"/>
</dbReference>
<reference evidence="3" key="1">
    <citation type="submission" date="2016-10" db="EMBL/GenBank/DDBJ databases">
        <authorList>
            <person name="Varghese N."/>
            <person name="Submissions S."/>
        </authorList>
    </citation>
    <scope>NUCLEOTIDE SEQUENCE [LARGE SCALE GENOMIC DNA]</scope>
    <source>
        <strain evidence="3">S9</strain>
    </source>
</reference>
<dbReference type="PANTHER" id="PTHR10151">
    <property type="entry name" value="ECTONUCLEOTIDE PYROPHOSPHATASE/PHOSPHODIESTERASE"/>
    <property type="match status" value="1"/>
</dbReference>
<feature type="chain" id="PRO_5038331529" evidence="1">
    <location>
        <begin position="22"/>
        <end position="528"/>
    </location>
</feature>
<protein>
    <submittedName>
        <fullName evidence="2">Type I phosphodiesterase / nucleotide pyrophosphatase</fullName>
    </submittedName>
</protein>
<name>A0A1H9SC40_9BACI</name>
<evidence type="ECO:0000313" key="3">
    <source>
        <dbReference type="Proteomes" id="UP000198571"/>
    </source>
</evidence>
<sequence length="528" mass="59027">MKKIKYLLVLVVLLTSCQMDSSIENEQGDYLYSRAPGSSPDKKVVMVMIDSLMGSTLDESLEEGSVPALEYLIENGQYYKDLVAPFPSMSVTVESTLITGEMPDKHRVPGLSWFKQDEDRIVNYGSNWEFWRENGLSQGLYDVLYNLNNEHLNKDIPTVFDDLDAQGFTSGAVNTVLYRGNTEHTLDMPPLTEQLSDLPGTIETKGPDNLSFGRLKKPDGFESEAFTDGIFNRAGLVDKYSMEAAQRLIKNNRQPDFLLLFFPDNDKETHKHGSLHRDGFEKADGCLQGILNSYGSWEKALEENVFIIFGDHAQNQLNKTEEETAIDLESLYGDYYIADLGDPVSEGDIGLGVNQRMAYIYDLHNRNLIPSLAGRALNNPEIDIAAWLEDGWVKVMSPGHNGELRFKRDGEITDSYGQNWTVQGNEKILDLNKKGESEISYGDYPDGLNHLETALKSHEPAKLVLTARPGHSFYADGIAVHEDGGEHGGLHKNDLLGALVIAGTDQEPATIRIVDLKNYILNLFEDME</sequence>
<dbReference type="InterPro" id="IPR002591">
    <property type="entry name" value="Phosphodiest/P_Trfase"/>
</dbReference>
<dbReference type="Gene3D" id="3.40.720.10">
    <property type="entry name" value="Alkaline Phosphatase, subunit A"/>
    <property type="match status" value="1"/>
</dbReference>
<dbReference type="STRING" id="1601833.SAMN05518684_104143"/>
<dbReference type="PANTHER" id="PTHR10151:SF120">
    <property type="entry name" value="BIS(5'-ADENOSYL)-TRIPHOSPHATASE"/>
    <property type="match status" value="1"/>
</dbReference>